<protein>
    <recommendedName>
        <fullName evidence="4">2TM domain-containing protein</fullName>
    </recommendedName>
</protein>
<dbReference type="AlphaFoldDB" id="A0A841B1C1"/>
<evidence type="ECO:0000256" key="1">
    <source>
        <dbReference type="SAM" id="Phobius"/>
    </source>
</evidence>
<feature type="transmembrane region" description="Helical" evidence="1">
    <location>
        <begin position="28"/>
        <end position="47"/>
    </location>
</feature>
<accession>A0A841B1C1</accession>
<keyword evidence="1" id="KW-0472">Membrane</keyword>
<dbReference type="RefSeq" id="WP_184894989.1">
    <property type="nucleotide sequence ID" value="NZ_JACHMX010000001.1"/>
</dbReference>
<proteinExistence type="predicted"/>
<reference evidence="2 3" key="1">
    <citation type="submission" date="2020-08" db="EMBL/GenBank/DDBJ databases">
        <title>Sequencing the genomes of 1000 actinobacteria strains.</title>
        <authorList>
            <person name="Klenk H.-P."/>
        </authorList>
    </citation>
    <scope>NUCLEOTIDE SEQUENCE [LARGE SCALE GENOMIC DNA]</scope>
    <source>
        <strain evidence="2 3">DSM 45272</strain>
    </source>
</reference>
<dbReference type="Proteomes" id="UP000580861">
    <property type="component" value="Unassembled WGS sequence"/>
</dbReference>
<name>A0A841B1C1_9PSEU</name>
<dbReference type="EMBL" id="JACHMX010000001">
    <property type="protein sequence ID" value="MBB5852505.1"/>
    <property type="molecule type" value="Genomic_DNA"/>
</dbReference>
<feature type="transmembrane region" description="Helical" evidence="1">
    <location>
        <begin position="53"/>
        <end position="73"/>
    </location>
</feature>
<keyword evidence="3" id="KW-1185">Reference proteome</keyword>
<evidence type="ECO:0000313" key="3">
    <source>
        <dbReference type="Proteomes" id="UP000580861"/>
    </source>
</evidence>
<organism evidence="2 3">
    <name type="scientific">Amycolatopsis umgeniensis</name>
    <dbReference type="NCBI Taxonomy" id="336628"/>
    <lineage>
        <taxon>Bacteria</taxon>
        <taxon>Bacillati</taxon>
        <taxon>Actinomycetota</taxon>
        <taxon>Actinomycetes</taxon>
        <taxon>Pseudonocardiales</taxon>
        <taxon>Pseudonocardiaceae</taxon>
        <taxon>Amycolatopsis</taxon>
    </lineage>
</organism>
<sequence length="104" mass="11949">MFGRDRNQVYRSYEDAWRAAAIADSSHAIRRNVVIVLVLMAADLLLLHDTWLIWPLYALAVWTVWNTCGWAVFRHKVRQGLIWAPERPLPPFGGPAQDGGWRHG</sequence>
<comment type="caution">
    <text evidence="2">The sequence shown here is derived from an EMBL/GenBank/DDBJ whole genome shotgun (WGS) entry which is preliminary data.</text>
</comment>
<gene>
    <name evidence="2" type="ORF">HDA45_002592</name>
</gene>
<evidence type="ECO:0000313" key="2">
    <source>
        <dbReference type="EMBL" id="MBB5852505.1"/>
    </source>
</evidence>
<evidence type="ECO:0008006" key="4">
    <source>
        <dbReference type="Google" id="ProtNLM"/>
    </source>
</evidence>
<keyword evidence="1" id="KW-0812">Transmembrane</keyword>
<keyword evidence="1" id="KW-1133">Transmembrane helix</keyword>